<dbReference type="PANTHER" id="PTHR37815">
    <property type="entry name" value="UPF0397 PROTEIN BC_2624-RELATED"/>
    <property type="match status" value="1"/>
</dbReference>
<sequence>MTATNAAQSKRTDREKVLYLTLAGVFAAMIYLLTAFVKVPTGAGYTHAGDSAVFLAACLLPAPYAAAAAAIGAGLADGLGGFVVWLPATLVIKALAALCFSSKTETIVNKRNILALIPALILCAVGYSLYQGIFMSGGISKTAFAAAFAQVPAYCVQTGIGAAIYITVGTVLDKMKFKQHLLHKAAR</sequence>
<reference evidence="4 5" key="1">
    <citation type="submission" date="2013-06" db="EMBL/GenBank/DDBJ databases">
        <title>Rumen cellulosomics: divergent fiber-degrading strategies revealed by comparative genome-wide analysis of six Ruminococcal strains.</title>
        <authorList>
            <person name="Dassa B."/>
            <person name="Borovok I."/>
            <person name="Lamed R."/>
            <person name="Flint H."/>
            <person name="Yeoman C.J."/>
            <person name="White B."/>
            <person name="Bayer E.A."/>
        </authorList>
    </citation>
    <scope>NUCLEOTIDE SEQUENCE [LARGE SCALE GENOMIC DNA]</scope>
    <source>
        <strain evidence="4 5">SY3</strain>
    </source>
</reference>
<feature type="transmembrane region" description="Helical" evidence="3">
    <location>
        <begin position="113"/>
        <end position="131"/>
    </location>
</feature>
<evidence type="ECO:0000256" key="1">
    <source>
        <dbReference type="ARBA" id="ARBA00022692"/>
    </source>
</evidence>
<keyword evidence="3" id="KW-0472">Membrane</keyword>
<feature type="transmembrane region" description="Helical" evidence="3">
    <location>
        <begin position="17"/>
        <end position="39"/>
    </location>
</feature>
<dbReference type="RefSeq" id="WP_024858777.1">
    <property type="nucleotide sequence ID" value="NZ_JEOB01000001.1"/>
</dbReference>
<dbReference type="Pfam" id="PF07155">
    <property type="entry name" value="ECF-ribofla_trS"/>
    <property type="match status" value="1"/>
</dbReference>
<organism evidence="4 5">
    <name type="scientific">Ruminococcus albus SY3</name>
    <dbReference type="NCBI Taxonomy" id="1341156"/>
    <lineage>
        <taxon>Bacteria</taxon>
        <taxon>Bacillati</taxon>
        <taxon>Bacillota</taxon>
        <taxon>Clostridia</taxon>
        <taxon>Eubacteriales</taxon>
        <taxon>Oscillospiraceae</taxon>
        <taxon>Ruminococcus</taxon>
    </lineage>
</organism>
<protein>
    <recommendedName>
        <fullName evidence="6">TIGR04002 family protein</fullName>
    </recommendedName>
</protein>
<feature type="transmembrane region" description="Helical" evidence="3">
    <location>
        <begin position="151"/>
        <end position="172"/>
    </location>
</feature>
<evidence type="ECO:0000313" key="4">
    <source>
        <dbReference type="EMBL" id="EXM40771.1"/>
    </source>
</evidence>
<dbReference type="EMBL" id="JEOB01000001">
    <property type="protein sequence ID" value="EXM40771.1"/>
    <property type="molecule type" value="Genomic_DNA"/>
</dbReference>
<accession>A0A011VZL4</accession>
<name>A0A011VZL4_RUMAL</name>
<evidence type="ECO:0000313" key="5">
    <source>
        <dbReference type="Proteomes" id="UP000021369"/>
    </source>
</evidence>
<dbReference type="InterPro" id="IPR009825">
    <property type="entry name" value="ECF_substrate-spec-like"/>
</dbReference>
<dbReference type="InterPro" id="IPR023812">
    <property type="entry name" value="CHP04002"/>
</dbReference>
<keyword evidence="2 3" id="KW-1133">Transmembrane helix</keyword>
<feature type="transmembrane region" description="Helical" evidence="3">
    <location>
        <begin position="82"/>
        <end position="101"/>
    </location>
</feature>
<gene>
    <name evidence="4" type="ORF">RASY3_03405</name>
</gene>
<dbReference type="PATRIC" id="fig|1341156.4.peg.405"/>
<dbReference type="OrthoDB" id="411368at2"/>
<evidence type="ECO:0000256" key="3">
    <source>
        <dbReference type="SAM" id="Phobius"/>
    </source>
</evidence>
<dbReference type="Proteomes" id="UP000021369">
    <property type="component" value="Unassembled WGS sequence"/>
</dbReference>
<comment type="caution">
    <text evidence="4">The sequence shown here is derived from an EMBL/GenBank/DDBJ whole genome shotgun (WGS) entry which is preliminary data.</text>
</comment>
<evidence type="ECO:0008006" key="6">
    <source>
        <dbReference type="Google" id="ProtNLM"/>
    </source>
</evidence>
<dbReference type="NCBIfam" id="TIGR04002">
    <property type="entry name" value="TIGR04002 family protein"/>
    <property type="match status" value="1"/>
</dbReference>
<keyword evidence="5" id="KW-1185">Reference proteome</keyword>
<feature type="transmembrane region" description="Helical" evidence="3">
    <location>
        <begin position="51"/>
        <end position="76"/>
    </location>
</feature>
<dbReference type="GO" id="GO:0016020">
    <property type="term" value="C:membrane"/>
    <property type="evidence" value="ECO:0007669"/>
    <property type="project" value="InterPro"/>
</dbReference>
<keyword evidence="1 3" id="KW-0812">Transmembrane</keyword>
<evidence type="ECO:0000256" key="2">
    <source>
        <dbReference type="ARBA" id="ARBA00022989"/>
    </source>
</evidence>
<dbReference type="AlphaFoldDB" id="A0A011VZL4"/>
<dbReference type="Gene3D" id="1.10.1760.20">
    <property type="match status" value="1"/>
</dbReference>
<proteinExistence type="predicted"/>
<dbReference type="PANTHER" id="PTHR37815:SF3">
    <property type="entry name" value="UPF0397 PROTEIN SPR0429"/>
    <property type="match status" value="1"/>
</dbReference>